<keyword evidence="11" id="KW-1185">Reference proteome</keyword>
<dbReference type="SUPFAM" id="SSF50729">
    <property type="entry name" value="PH domain-like"/>
    <property type="match status" value="2"/>
</dbReference>
<dbReference type="SMART" id="SM00109">
    <property type="entry name" value="C1"/>
    <property type="match status" value="1"/>
</dbReference>
<dbReference type="PROSITE" id="PS00479">
    <property type="entry name" value="ZF_DAG_PE_1"/>
    <property type="match status" value="1"/>
</dbReference>
<dbReference type="PROSITE" id="PS50003">
    <property type="entry name" value="PH_DOMAIN"/>
    <property type="match status" value="1"/>
</dbReference>
<dbReference type="InterPro" id="IPR005113">
    <property type="entry name" value="uDENN_dom"/>
</dbReference>
<dbReference type="InterPro" id="IPR001849">
    <property type="entry name" value="PH_domain"/>
</dbReference>
<evidence type="ECO:0000259" key="8">
    <source>
        <dbReference type="PROSITE" id="PS50211"/>
    </source>
</evidence>
<evidence type="ECO:0000259" key="7">
    <source>
        <dbReference type="PROSITE" id="PS50081"/>
    </source>
</evidence>
<feature type="region of interest" description="Disordered" evidence="5">
    <location>
        <begin position="801"/>
        <end position="908"/>
    </location>
</feature>
<evidence type="ECO:0000313" key="10">
    <source>
        <dbReference type="EMBL" id="ODM97321.1"/>
    </source>
</evidence>
<feature type="compositionally biased region" description="Polar residues" evidence="5">
    <location>
        <begin position="1276"/>
        <end position="1298"/>
    </location>
</feature>
<feature type="compositionally biased region" description="Basic and acidic residues" evidence="5">
    <location>
        <begin position="1299"/>
        <end position="1309"/>
    </location>
</feature>
<feature type="compositionally biased region" description="Basic and acidic residues" evidence="5">
    <location>
        <begin position="964"/>
        <end position="984"/>
    </location>
</feature>
<dbReference type="InterPro" id="IPR001194">
    <property type="entry name" value="cDENN_dom"/>
</dbReference>
<dbReference type="FunFam" id="3.40.50.11500:FF:000006">
    <property type="entry name" value="SET binding factor 2"/>
    <property type="match status" value="1"/>
</dbReference>
<evidence type="ECO:0000256" key="1">
    <source>
        <dbReference type="ARBA" id="ARBA00007471"/>
    </source>
</evidence>
<reference evidence="10 11" key="1">
    <citation type="journal article" date="2016" name="Genome Biol. Evol.">
        <title>Gene Family Evolution Reflects Adaptation to Soil Environmental Stressors in the Genome of the Collembolan Orchesella cincta.</title>
        <authorList>
            <person name="Faddeeva-Vakhrusheva A."/>
            <person name="Derks M.F."/>
            <person name="Anvar S.Y."/>
            <person name="Agamennone V."/>
            <person name="Suring W."/>
            <person name="Smit S."/>
            <person name="van Straalen N.M."/>
            <person name="Roelofs D."/>
        </authorList>
    </citation>
    <scope>NUCLEOTIDE SEQUENCE [LARGE SCALE GENOMIC DNA]</scope>
    <source>
        <tissue evidence="10">Mixed pool</tissue>
    </source>
</reference>
<dbReference type="PROSITE" id="PS51339">
    <property type="entry name" value="PPASE_MYOTUBULARIN"/>
    <property type="match status" value="1"/>
</dbReference>
<dbReference type="FunFam" id="2.30.29.30:FF:000286">
    <property type="entry name" value="PH-protein kinase domain containing protein"/>
    <property type="match status" value="1"/>
</dbReference>
<feature type="region of interest" description="Disordered" evidence="5">
    <location>
        <begin position="964"/>
        <end position="1009"/>
    </location>
</feature>
<proteinExistence type="inferred from homology"/>
<evidence type="ECO:0000313" key="11">
    <source>
        <dbReference type="Proteomes" id="UP000094527"/>
    </source>
</evidence>
<evidence type="ECO:0000259" key="9">
    <source>
        <dbReference type="PROSITE" id="PS51339"/>
    </source>
</evidence>
<evidence type="ECO:0000256" key="5">
    <source>
        <dbReference type="SAM" id="MobiDB-lite"/>
    </source>
</evidence>
<dbReference type="OMA" id="NCINCIF"/>
<dbReference type="Pfam" id="PF12335">
    <property type="entry name" value="SBF2"/>
    <property type="match status" value="2"/>
</dbReference>
<dbReference type="Gene3D" id="3.30.450.200">
    <property type="match status" value="1"/>
</dbReference>
<feature type="region of interest" description="Disordered" evidence="5">
    <location>
        <begin position="1248"/>
        <end position="1329"/>
    </location>
</feature>
<dbReference type="Pfam" id="PF06602">
    <property type="entry name" value="Myotub-related"/>
    <property type="match status" value="1"/>
</dbReference>
<dbReference type="PANTHER" id="PTHR10807">
    <property type="entry name" value="MYOTUBULARIN-RELATED"/>
    <property type="match status" value="1"/>
</dbReference>
<protein>
    <submittedName>
        <fullName evidence="10">Myotubularin-related protein 13</fullName>
    </submittedName>
</protein>
<dbReference type="InterPro" id="IPR029021">
    <property type="entry name" value="Prot-tyrosine_phosphatase-like"/>
</dbReference>
<feature type="domain" description="UDENN" evidence="8">
    <location>
        <begin position="14"/>
        <end position="456"/>
    </location>
</feature>
<dbReference type="InterPro" id="IPR022096">
    <property type="entry name" value="SBF1/SBF2"/>
</dbReference>
<dbReference type="CDD" id="cd01235">
    <property type="entry name" value="PH_Sbf1_hMTMR5"/>
    <property type="match status" value="1"/>
</dbReference>
<feature type="compositionally biased region" description="Polar residues" evidence="5">
    <location>
        <begin position="2103"/>
        <end position="2124"/>
    </location>
</feature>
<dbReference type="Proteomes" id="UP000094527">
    <property type="component" value="Unassembled WGS sequence"/>
</dbReference>
<keyword evidence="3" id="KW-0479">Metal-binding</keyword>
<feature type="domain" description="PH" evidence="6">
    <location>
        <begin position="2143"/>
        <end position="2247"/>
    </location>
</feature>
<dbReference type="SMART" id="SM00799">
    <property type="entry name" value="DENN"/>
    <property type="match status" value="1"/>
</dbReference>
<dbReference type="Gene3D" id="2.30.29.30">
    <property type="entry name" value="Pleckstrin-homology domain (PH domain)/Phosphotyrosine-binding domain (PTB)"/>
    <property type="match status" value="1"/>
</dbReference>
<accession>A0A1D2MWK4</accession>
<dbReference type="CDD" id="cd14534">
    <property type="entry name" value="PTP-MTMR5-like"/>
    <property type="match status" value="1"/>
</dbReference>
<comment type="caution">
    <text evidence="10">The sequence shown here is derived from an EMBL/GenBank/DDBJ whole genome shotgun (WGS) entry which is preliminary data.</text>
</comment>
<dbReference type="InterPro" id="IPR002219">
    <property type="entry name" value="PKC_DAG/PE"/>
</dbReference>
<dbReference type="SMART" id="SM00233">
    <property type="entry name" value="PH"/>
    <property type="match status" value="1"/>
</dbReference>
<dbReference type="EMBL" id="LJIJ01000455">
    <property type="protein sequence ID" value="ODM97321.1"/>
    <property type="molecule type" value="Genomic_DNA"/>
</dbReference>
<dbReference type="Gene3D" id="3.30.60.20">
    <property type="match status" value="1"/>
</dbReference>
<dbReference type="SMART" id="SM00801">
    <property type="entry name" value="dDENN"/>
    <property type="match status" value="1"/>
</dbReference>
<evidence type="ECO:0000259" key="6">
    <source>
        <dbReference type="PROSITE" id="PS50003"/>
    </source>
</evidence>
<dbReference type="InterPro" id="IPR043153">
    <property type="entry name" value="DENN_C"/>
</dbReference>
<dbReference type="SMART" id="SM00568">
    <property type="entry name" value="GRAM"/>
    <property type="match status" value="1"/>
</dbReference>
<feature type="compositionally biased region" description="Pro residues" evidence="5">
    <location>
        <begin position="885"/>
        <end position="904"/>
    </location>
</feature>
<feature type="domain" description="Myotubularin phosphatase" evidence="9">
    <location>
        <begin position="1335"/>
        <end position="1909"/>
    </location>
</feature>
<comment type="similarity">
    <text evidence="1">Belongs to the protein-tyrosine phosphatase family. Non-receptor class myotubularin subfamily.</text>
</comment>
<feature type="region of interest" description="Disordered" evidence="5">
    <location>
        <begin position="735"/>
        <end position="781"/>
    </location>
</feature>
<feature type="compositionally biased region" description="Polar residues" evidence="5">
    <location>
        <begin position="801"/>
        <end position="815"/>
    </location>
</feature>
<feature type="compositionally biased region" description="Basic and acidic residues" evidence="5">
    <location>
        <begin position="850"/>
        <end position="865"/>
    </location>
</feature>
<dbReference type="GO" id="GO:0005737">
    <property type="term" value="C:cytoplasm"/>
    <property type="evidence" value="ECO:0007669"/>
    <property type="project" value="TreeGrafter"/>
</dbReference>
<dbReference type="InterPro" id="IPR030564">
    <property type="entry name" value="Myotubularin"/>
</dbReference>
<dbReference type="Pfam" id="PF03456">
    <property type="entry name" value="uDENN"/>
    <property type="match status" value="1"/>
</dbReference>
<feature type="region of interest" description="Disordered" evidence="5">
    <location>
        <begin position="104"/>
        <end position="136"/>
    </location>
</feature>
<feature type="domain" description="Phorbol-ester/DAG-type" evidence="7">
    <location>
        <begin position="2044"/>
        <end position="2091"/>
    </location>
</feature>
<dbReference type="Pfam" id="PF02141">
    <property type="entry name" value="DENN"/>
    <property type="match status" value="1"/>
</dbReference>
<organism evidence="10 11">
    <name type="scientific">Orchesella cincta</name>
    <name type="common">Springtail</name>
    <name type="synonym">Podura cincta</name>
    <dbReference type="NCBI Taxonomy" id="48709"/>
    <lineage>
        <taxon>Eukaryota</taxon>
        <taxon>Metazoa</taxon>
        <taxon>Ecdysozoa</taxon>
        <taxon>Arthropoda</taxon>
        <taxon>Hexapoda</taxon>
        <taxon>Collembola</taxon>
        <taxon>Entomobryomorpha</taxon>
        <taxon>Entomobryoidea</taxon>
        <taxon>Orchesellidae</taxon>
        <taxon>Orchesellinae</taxon>
        <taxon>Orchesella</taxon>
    </lineage>
</organism>
<evidence type="ECO:0000256" key="4">
    <source>
        <dbReference type="ARBA" id="ARBA00022833"/>
    </source>
</evidence>
<feature type="compositionally biased region" description="Low complexity" evidence="5">
    <location>
        <begin position="756"/>
        <end position="781"/>
    </location>
</feature>
<dbReference type="InterPro" id="IPR004182">
    <property type="entry name" value="GRAM"/>
</dbReference>
<keyword evidence="4" id="KW-0862">Zinc</keyword>
<feature type="compositionally biased region" description="Acidic residues" evidence="5">
    <location>
        <begin position="107"/>
        <end position="116"/>
    </location>
</feature>
<dbReference type="GO" id="GO:0005085">
    <property type="term" value="F:guanyl-nucleotide exchange factor activity"/>
    <property type="evidence" value="ECO:0007669"/>
    <property type="project" value="TreeGrafter"/>
</dbReference>
<feature type="compositionally biased region" description="Basic residues" evidence="5">
    <location>
        <begin position="1249"/>
        <end position="1262"/>
    </location>
</feature>
<gene>
    <name evidence="10" type="ORF">Ocin01_09353</name>
</gene>
<evidence type="ECO:0000256" key="2">
    <source>
        <dbReference type="ARBA" id="ARBA00022553"/>
    </source>
</evidence>
<name>A0A1D2MWK4_ORCCI</name>
<dbReference type="Gene3D" id="3.40.50.11500">
    <property type="match status" value="1"/>
</dbReference>
<dbReference type="PANTHER" id="PTHR10807:SF109">
    <property type="entry name" value="SET DOMAIN BINDING FACTOR, ISOFORM A"/>
    <property type="match status" value="1"/>
</dbReference>
<sequence length="2248" mass="251769">MGGKVDPQHVRLADYFVVIGFRADPQKSGLGCGVILQRFPIRDWEEVPFISEIELFCQPQGWRLAFESEEPKYFVSVLTDMNGNRHYCACLSFHEAVALTPSKPVDEQEESFEDASDSYSPIRQSPSSTSSTSPTNATHHVVMYAPKCLVIMSRLYQIETFRQCLGTIYTAYSENLGVSLESLVGNMLGHVHIPLCGGQQLRFSLGGGDRQALQMPMLSSIPVSNSTVSSLFQQLGVNNVLILFCAVMTEQKILFHSSCISRLTDACHALTCLMFPFRYSHVYVPILPSSITEVACSPTPFIIGVHSSARHECTDLMDVIVADLDGGSIAVPDGISIPTLPTLLWSQMQDQLSMVLHPELASADFAFPPLVIKCSTPCQMDKEIRAVFLRMFAQLFQGYRCCLIIIRIYPKPFITFHKAKFLGKRGMCDNEFVIRLLDCMFFNQFISDRGHPWRPCDIWDDLYNNLEEQIRQEADDPKLVLTHIHELATLLFQNENPSPTPYVPKILKPPDGAHMRIHTPAFPQLDPVTVTQVINEGVAKHLTSAQAGVRYPPGVSKAVHPRLVPIGPKAVGLMDSRQLQLVDNSARRLEVLRHCIGCIFDNKISDARKTFHAVTRALKSHTAKLVLCQELSNYIIGVKAVLNAQQFDMVVKLMHCALQDVSVMDEHGVAAALLPLACEFYRKLCTNVKQFAYTMIQEHPVWKNQQFWESVFYTEVEKEIKKLYVPQPELSNFYNGNNISNRHGSSDHMPPSSVRSTSANSLNNNSPTNYSPNSSTATSNNIMNNNVVKYKQFGPHTLTTRNSFNGGVTNNNSYIEESRTDYGGGGADVPYQLSSSTPTRPLLRNSLSVVERRESLDRAESDRDAPYSFGTRTSLSPSGLGLVPLGPPPPIPIEPTIPPPPQSPRQPTEYSALEIAAEQLRTSPGLSQEKLKSTVTIEESTIVAQAVHFISRMTYMLVPLDTPTRRHQERSHGHGHHGQDEERSSNITSMAESDSIGGESGFEEQDPYTEAGGPVKRFIARFIDKVCTEGGVTEEYIRRTHVMVSTCVDMHIEDCENVYKETKRLPPVQKPKIPTPSLLPGEQLVMDSLRVYLLPDGREDALGGPVILPAEGALFFTNYRLIFRGTPCDSYACEQQVIRSFPVSSLTKEKRITVQYLAHLDQLLQEGLQLRSATFQLMKLAFDEEVSSDSIDTFRKLLNKYRHPNDIFHYFAFVGQLCNTITPLNTVKDKNTTLKGFAKKTIQATAKRAGIKTKHSKTRQKYVLRPWQQGNGGTLPASTKYLSSTPTSPNKLSPPSRDSNLDGDDHSLSEEDFPSPSLNSAHHHSVANDTKSLERLMERTYYKDWKRIGLGILLPKSTGSSASSILHKAESFRISYANSVYAMCRSYPALVVVPNLINDESIKKVARCYRGGRFPVITWRHPRTRALLIRGAAFNSKGLMAFFKGHPHATGAGVTDATAHVEHENFLRALVNATPLGVVKPGVAAWSLSESTLSLDSLYTNNASQQLASHMHHGDPMKITPESGRKNNPFMKAMNTLRYAGTSGGKGIKNYTNWPTARPRKSAPASNHAMPIYTNSSQITTEKETYGHGYEAVTRIHKAALYIFGEKSQIKGIKPEGTSKIEYVPVEFPDVRHTRTAFKKLMRASLPSNTGSDPETSFWKAVEGADWLNQLSAIMQLTAATVDLIDEGASVMFCLEDGSDITTQVVSLAQICLDPHYRTIEGFQTLIEKEWLGFGHRFAHRNNMTGSEGPSSNPGFAPIFFQFLDIVHQLLVQFPLSFEFNDFYLKFLAYHSVSARFRTFLADNELERVEYGFMAVDDKRSSLPRHYKGVDVCSDDESHYLCLSPVGSRPMPNVNSQQQYCGLSVWEYVERHHARTPIFYNFKYDRNGVVQVLRPVRHVSALEVWDFYTKENLANGPSYDLETTLGDTPGEDEHVSETQKDNRQCVMAGYDIVDNYIPSAFTHYLTKFHQLEVDKGLLPQKWKQVWEKLETPPEDECSLTREPSFSLQHIRSLSRSLHRKSTLDILVRGKMVRSADMSSVYNHSHRFDKHTFTTLTNCDTCTLMLLGKTGLRCGECGAKCHEKCSDGLPKCGAKYPKTGGDHMTSSNSPQSNPLDNASVSSNTPSLQQTQNYYEQFQATIAETRTHEGYLYKRGALLKGWKQRWFVLDSIKHQLRYYDAMEDSHSKGFIELSEVVSVAPALPTQGAPKKVDEKAFFDIRTTRRAYNFCASDALSAQEWIEKIQACLLA</sequence>
<dbReference type="Pfam" id="PF00169">
    <property type="entry name" value="PH"/>
    <property type="match status" value="1"/>
</dbReference>
<feature type="region of interest" description="Disordered" evidence="5">
    <location>
        <begin position="2100"/>
        <end position="2124"/>
    </location>
</feature>
<dbReference type="InterPro" id="IPR046349">
    <property type="entry name" value="C1-like_sf"/>
</dbReference>
<dbReference type="OrthoDB" id="74314at2759"/>
<dbReference type="GO" id="GO:0016020">
    <property type="term" value="C:membrane"/>
    <property type="evidence" value="ECO:0007669"/>
    <property type="project" value="TreeGrafter"/>
</dbReference>
<dbReference type="Pfam" id="PF02893">
    <property type="entry name" value="GRAM"/>
    <property type="match status" value="1"/>
</dbReference>
<dbReference type="SMART" id="SM00800">
    <property type="entry name" value="uDENN"/>
    <property type="match status" value="1"/>
</dbReference>
<dbReference type="InterPro" id="IPR010569">
    <property type="entry name" value="Myotubularin-like_Pase_dom"/>
</dbReference>
<dbReference type="STRING" id="48709.A0A1D2MWK4"/>
<dbReference type="InterPro" id="IPR005112">
    <property type="entry name" value="dDENN_dom"/>
</dbReference>
<dbReference type="SUPFAM" id="SSF57889">
    <property type="entry name" value="Cysteine-rich domain"/>
    <property type="match status" value="1"/>
</dbReference>
<dbReference type="GO" id="GO:0046872">
    <property type="term" value="F:metal ion binding"/>
    <property type="evidence" value="ECO:0007669"/>
    <property type="project" value="UniProtKB-KW"/>
</dbReference>
<evidence type="ECO:0000256" key="3">
    <source>
        <dbReference type="ARBA" id="ARBA00022723"/>
    </source>
</evidence>
<keyword evidence="2" id="KW-0597">Phosphoprotein</keyword>
<feature type="compositionally biased region" description="Low complexity" evidence="5">
    <location>
        <begin position="874"/>
        <end position="884"/>
    </location>
</feature>
<dbReference type="CDD" id="cd13208">
    <property type="entry name" value="PH-GRAM_MTMR5_MTMR13"/>
    <property type="match status" value="1"/>
</dbReference>
<dbReference type="Pfam" id="PF00130">
    <property type="entry name" value="C1_1"/>
    <property type="match status" value="1"/>
</dbReference>
<dbReference type="PROSITE" id="PS50211">
    <property type="entry name" value="DENN"/>
    <property type="match status" value="1"/>
</dbReference>
<dbReference type="PROSITE" id="PS50081">
    <property type="entry name" value="ZF_DAG_PE_2"/>
    <property type="match status" value="1"/>
</dbReference>
<feature type="compositionally biased region" description="Low complexity" evidence="5">
    <location>
        <begin position="117"/>
        <end position="135"/>
    </location>
</feature>
<dbReference type="InterPro" id="IPR011993">
    <property type="entry name" value="PH-like_dom_sf"/>
</dbReference>
<dbReference type="InterPro" id="IPR037516">
    <property type="entry name" value="Tripartite_DENN"/>
</dbReference>
<dbReference type="SUPFAM" id="SSF52799">
    <property type="entry name" value="(Phosphotyrosine protein) phosphatases II"/>
    <property type="match status" value="1"/>
</dbReference>